<dbReference type="Proteomes" id="UP001596208">
    <property type="component" value="Unassembled WGS sequence"/>
</dbReference>
<organism evidence="1 2">
    <name type="scientific">Streptomyces mutomycini</name>
    <dbReference type="NCBI Taxonomy" id="284036"/>
    <lineage>
        <taxon>Bacteria</taxon>
        <taxon>Bacillati</taxon>
        <taxon>Actinomycetota</taxon>
        <taxon>Actinomycetes</taxon>
        <taxon>Kitasatosporales</taxon>
        <taxon>Streptomycetaceae</taxon>
        <taxon>Streptomyces</taxon>
    </lineage>
</organism>
<gene>
    <name evidence="1" type="ORF">ACFPRK_22750</name>
</gene>
<protein>
    <submittedName>
        <fullName evidence="1">T3SS effector HopA1 family protein</fullName>
    </submittedName>
</protein>
<dbReference type="InterPro" id="IPR040871">
    <property type="entry name" value="HopA1"/>
</dbReference>
<comment type="caution">
    <text evidence="1">The sequence shown here is derived from an EMBL/GenBank/DDBJ whole genome shotgun (WGS) entry which is preliminary data.</text>
</comment>
<sequence>MSRYDAVFASMAEDIEVLDQATFRHREWGDLSPAAGVETEPGTLPVLAHLWRFLYLSYYAGDARAARWLIDGAPVVLGTTRRENPEVGALLSAANQAVGYPEPGWVVTGRADGSVTVLKDGVTLTATEEQIVPSQEGTLLSPGQQVSVVMPSGRPYLYPGWYLAVSDHGMPSHGELPVVRLYFAPRDPRSGATLLRSLTGLLCGLGVPYQIKSANNPEGYERCDPLVLYVYRHDWERHRAALAAVHRDHESRLRDAGPCFALELARGWWIADEPDQYGGRLMSFGQHRCLLAAEGLVTAWQEGRTGTAGRLGAIRERYRAEGIEPARPYLNARPSTSI</sequence>
<evidence type="ECO:0000313" key="2">
    <source>
        <dbReference type="Proteomes" id="UP001596208"/>
    </source>
</evidence>
<reference evidence="2" key="1">
    <citation type="journal article" date="2019" name="Int. J. Syst. Evol. Microbiol.">
        <title>The Global Catalogue of Microorganisms (GCM) 10K type strain sequencing project: providing services to taxonomists for standard genome sequencing and annotation.</title>
        <authorList>
            <consortium name="The Broad Institute Genomics Platform"/>
            <consortium name="The Broad Institute Genome Sequencing Center for Infectious Disease"/>
            <person name="Wu L."/>
            <person name="Ma J."/>
        </authorList>
    </citation>
    <scope>NUCLEOTIDE SEQUENCE [LARGE SCALE GENOMIC DNA]</scope>
    <source>
        <strain evidence="2">CGMCC 4.1721</strain>
    </source>
</reference>
<proteinExistence type="predicted"/>
<evidence type="ECO:0000313" key="1">
    <source>
        <dbReference type="EMBL" id="MFC5173384.1"/>
    </source>
</evidence>
<dbReference type="EMBL" id="JBHSKI010000010">
    <property type="protein sequence ID" value="MFC5173384.1"/>
    <property type="molecule type" value="Genomic_DNA"/>
</dbReference>
<accession>A0ABW0B7Z1</accession>
<keyword evidence="2" id="KW-1185">Reference proteome</keyword>
<name>A0ABW0B7Z1_9ACTN</name>
<dbReference type="Pfam" id="PF17914">
    <property type="entry name" value="HopA1"/>
    <property type="match status" value="1"/>
</dbReference>
<dbReference type="RefSeq" id="WP_167359510.1">
    <property type="nucleotide sequence ID" value="NZ_JBHSKI010000010.1"/>
</dbReference>